<gene>
    <name evidence="1" type="ORF">ABE541_03720</name>
</gene>
<accession>A0ABV0BNM6</accession>
<dbReference type="RefSeq" id="WP_346580643.1">
    <property type="nucleotide sequence ID" value="NZ_JBDJLH010000001.1"/>
</dbReference>
<dbReference type="InterPro" id="IPR046233">
    <property type="entry name" value="DUF6266"/>
</dbReference>
<organism evidence="1 2">
    <name type="scientific">Sphingobacterium kitahiroshimense</name>
    <dbReference type="NCBI Taxonomy" id="470446"/>
    <lineage>
        <taxon>Bacteria</taxon>
        <taxon>Pseudomonadati</taxon>
        <taxon>Bacteroidota</taxon>
        <taxon>Sphingobacteriia</taxon>
        <taxon>Sphingobacteriales</taxon>
        <taxon>Sphingobacteriaceae</taxon>
        <taxon>Sphingobacterium</taxon>
    </lineage>
</organism>
<evidence type="ECO:0000313" key="1">
    <source>
        <dbReference type="EMBL" id="MEN5376361.1"/>
    </source>
</evidence>
<comment type="caution">
    <text evidence="1">The sequence shown here is derived from an EMBL/GenBank/DDBJ whole genome shotgun (WGS) entry which is preliminary data.</text>
</comment>
<dbReference type="Proteomes" id="UP001409291">
    <property type="component" value="Unassembled WGS sequence"/>
</dbReference>
<dbReference type="Pfam" id="PF19781">
    <property type="entry name" value="DUF6266"/>
    <property type="match status" value="1"/>
</dbReference>
<name>A0ABV0BNM6_9SPHI</name>
<proteinExistence type="predicted"/>
<protein>
    <submittedName>
        <fullName evidence="1">DUF6266 family protein</fullName>
    </submittedName>
</protein>
<evidence type="ECO:0000313" key="2">
    <source>
        <dbReference type="Proteomes" id="UP001409291"/>
    </source>
</evidence>
<sequence length="183" mass="20820">MLVISNKKETQSEPNKAKSIQLGFKLVRYFLNPLNLLIQIGFATRKKGKTALGKAMSHHLRNALKGEYPNMTIDPTKAKISEGTLAPLMLEQVERTGDFISVKWLLPDGFFPDQCNWDDELILCAYDVEAGNAAINEQQVIRKDARMTLELPSVLRGKQVHLYLMLHDRDKRMVSNSKYLGKF</sequence>
<reference evidence="1 2" key="1">
    <citation type="submission" date="2024-04" db="EMBL/GenBank/DDBJ databases">
        <title>WGS of bacteria from Torrens River.</title>
        <authorList>
            <person name="Wyrsch E.R."/>
            <person name="Drigo B."/>
        </authorList>
    </citation>
    <scope>NUCLEOTIDE SEQUENCE [LARGE SCALE GENOMIC DNA]</scope>
    <source>
        <strain evidence="1 2">TWI391</strain>
    </source>
</reference>
<keyword evidence="2" id="KW-1185">Reference proteome</keyword>
<dbReference type="EMBL" id="JBDJNQ010000001">
    <property type="protein sequence ID" value="MEN5376361.1"/>
    <property type="molecule type" value="Genomic_DNA"/>
</dbReference>